<dbReference type="RefSeq" id="WP_153724453.1">
    <property type="nucleotide sequence ID" value="NZ_CP045875.1"/>
</dbReference>
<evidence type="ECO:0000256" key="1">
    <source>
        <dbReference type="SAM" id="Phobius"/>
    </source>
</evidence>
<reference evidence="3" key="1">
    <citation type="submission" date="2019-11" db="EMBL/GenBank/DDBJ databases">
        <title>Genome sequence of Heliorestis convoluta strain HH, an alkaliphilic and minimalistic phototrophic bacterium from a soda lake in Egypt.</title>
        <authorList>
            <person name="Dewey E.D."/>
            <person name="Stokes L.M."/>
            <person name="Burchell B.M."/>
            <person name="Shaffer K.N."/>
            <person name="Huntington A.M."/>
            <person name="Baker J.M."/>
            <person name="Nadendla S."/>
            <person name="Giglio M.G."/>
            <person name="Touchman J.W."/>
            <person name="Blankenship R.E."/>
            <person name="Madigan M.T."/>
            <person name="Sattley W.M."/>
        </authorList>
    </citation>
    <scope>NUCLEOTIDE SEQUENCE [LARGE SCALE GENOMIC DNA]</scope>
    <source>
        <strain evidence="3">HH</strain>
    </source>
</reference>
<feature type="transmembrane region" description="Helical" evidence="1">
    <location>
        <begin position="188"/>
        <end position="208"/>
    </location>
</feature>
<keyword evidence="3" id="KW-1185">Reference proteome</keyword>
<keyword evidence="1" id="KW-0472">Membrane</keyword>
<evidence type="ECO:0000313" key="3">
    <source>
        <dbReference type="Proteomes" id="UP000366051"/>
    </source>
</evidence>
<dbReference type="PANTHER" id="PTHR41771:SF1">
    <property type="entry name" value="MEMBRANE PROTEIN"/>
    <property type="match status" value="1"/>
</dbReference>
<dbReference type="Pfam" id="PF07907">
    <property type="entry name" value="YibE_F"/>
    <property type="match status" value="1"/>
</dbReference>
<feature type="transmembrane region" description="Helical" evidence="1">
    <location>
        <begin position="240"/>
        <end position="260"/>
    </location>
</feature>
<keyword evidence="1" id="KW-0812">Transmembrane</keyword>
<dbReference type="InterPro" id="IPR012507">
    <property type="entry name" value="YibE_F"/>
</dbReference>
<proteinExistence type="predicted"/>
<feature type="transmembrane region" description="Helical" evidence="1">
    <location>
        <begin position="349"/>
        <end position="367"/>
    </location>
</feature>
<feature type="transmembrane region" description="Helical" evidence="1">
    <location>
        <begin position="214"/>
        <end position="233"/>
    </location>
</feature>
<dbReference type="KEGG" id="hcv:FTV88_0820"/>
<feature type="transmembrane region" description="Helical" evidence="1">
    <location>
        <begin position="291"/>
        <end position="312"/>
    </location>
</feature>
<name>A0A5Q2MX07_9FIRM</name>
<organism evidence="2 3">
    <name type="scientific">Heliorestis convoluta</name>
    <dbReference type="NCBI Taxonomy" id="356322"/>
    <lineage>
        <taxon>Bacteria</taxon>
        <taxon>Bacillati</taxon>
        <taxon>Bacillota</taxon>
        <taxon>Clostridia</taxon>
        <taxon>Eubacteriales</taxon>
        <taxon>Heliobacteriaceae</taxon>
        <taxon>Heliorestis</taxon>
    </lineage>
</organism>
<sequence length="414" mass="45334">MDNKGFRFRKTPYTLLSFLLLAVILLNSFAFTAAWANERAVYYEAPTEDFYTEAYAEDILPFHDFGPVNEVFLKGKVISIIDETPLSGDFFDVRHNDLMRQHLQIEIIDKPYQGQRKIVEHTASITNPFQGVYLVPGDKVVLYGVLDQNDNLQEIYIQDLVRERSVFWLAFTFVAILLVLGGLKGLGAISTVVLTGLLLWFFLLPAVLQGFNPLWGAVLVCAIVSIVSTPMVAGLNRKTLAAIIGTISGVFIAGILAYYAGFQARIVGIEFDYINLLLNIPGDVTLDLRGVFFAGVLIGSLGAVMDTGMSVASSMREIAAANPKITFKELWKAGMNVGKDVMGMMSSTLILAYAGSALPLLLLMVAYETPALKLLNSDLIVSEIIRSLAGSIGLCLSIPITALVSSYLLLNRKK</sequence>
<dbReference type="PANTHER" id="PTHR41771">
    <property type="entry name" value="MEMBRANE PROTEIN-RELATED"/>
    <property type="match status" value="1"/>
</dbReference>
<gene>
    <name evidence="2" type="ORF">FTV88_0820</name>
</gene>
<protein>
    <submittedName>
        <fullName evidence="2">YibE/F family protein, putative</fullName>
    </submittedName>
</protein>
<dbReference type="OrthoDB" id="5753718at2"/>
<feature type="transmembrane region" description="Helical" evidence="1">
    <location>
        <begin position="387"/>
        <end position="410"/>
    </location>
</feature>
<keyword evidence="1" id="KW-1133">Transmembrane helix</keyword>
<dbReference type="EMBL" id="CP045875">
    <property type="protein sequence ID" value="QGG46977.1"/>
    <property type="molecule type" value="Genomic_DNA"/>
</dbReference>
<dbReference type="AlphaFoldDB" id="A0A5Q2MX07"/>
<evidence type="ECO:0000313" key="2">
    <source>
        <dbReference type="EMBL" id="QGG46977.1"/>
    </source>
</evidence>
<accession>A0A5Q2MX07</accession>
<dbReference type="Proteomes" id="UP000366051">
    <property type="component" value="Chromosome"/>
</dbReference>
<feature type="transmembrane region" description="Helical" evidence="1">
    <location>
        <begin position="165"/>
        <end position="183"/>
    </location>
</feature>